<keyword evidence="8 9" id="KW-0119">Carbohydrate metabolism</keyword>
<evidence type="ECO:0000256" key="4">
    <source>
        <dbReference type="ARBA" id="ARBA00022695"/>
    </source>
</evidence>
<dbReference type="SUPFAM" id="SSF53448">
    <property type="entry name" value="Nucleotide-diphospho-sugar transferases"/>
    <property type="match status" value="1"/>
</dbReference>
<dbReference type="GO" id="GO:0005978">
    <property type="term" value="P:glycogen biosynthetic process"/>
    <property type="evidence" value="ECO:0007669"/>
    <property type="project" value="UniProtKB-UniRule"/>
</dbReference>
<dbReference type="InterPro" id="IPR011831">
    <property type="entry name" value="ADP-Glc_PPase"/>
</dbReference>
<sequence>MKKEKVVAMLLAGGQGTRLKSLTKNVAKPAVPFGGKYRIIDFPLSNAANSGITDIGILTQYKPFLLNEHIGIGSHWDFDRSSGGLRILSPFAGEAGGRWYQGTANAIYENMNFINHVNPNYVLILSGDHIYKMDYKKMLDYHIEKQAHCTISVIQVPWDEASRFGIMDTDEFGRITEFAEKPEKPKSNLASMGIYIFNWDALKAYLEMDVKNPDSSNDFGKDIIPTMLADKNNMYAYTFEGYWKDVGTVRSYWEANMDLLSDDNELDLYCREWRIFTKNRNLPPQYVTDQAVVKNSMINEGCIIDGHLEKSILFSEVRVDKGAKVYNSVILSGAIIEEGAKVCNAVVMEGVRVKKAMSSEKKTANTSISYLKKKSLRTRGQILWITAWE</sequence>
<feature type="site" description="Could play a key role in the communication between the regulatory and the substrate sites" evidence="9">
    <location>
        <position position="60"/>
    </location>
</feature>
<organism evidence="12 13">
    <name type="scientific">Alkalibacter saccharofermentans DSM 14828</name>
    <dbReference type="NCBI Taxonomy" id="1120975"/>
    <lineage>
        <taxon>Bacteria</taxon>
        <taxon>Bacillati</taxon>
        <taxon>Bacillota</taxon>
        <taxon>Clostridia</taxon>
        <taxon>Eubacteriales</taxon>
        <taxon>Eubacteriaceae</taxon>
        <taxon>Alkalibacter</taxon>
    </lineage>
</organism>
<reference evidence="12 13" key="1">
    <citation type="submission" date="2016-11" db="EMBL/GenBank/DDBJ databases">
        <authorList>
            <person name="Jaros S."/>
            <person name="Januszkiewicz K."/>
            <person name="Wedrychowicz H."/>
        </authorList>
    </citation>
    <scope>NUCLEOTIDE SEQUENCE [LARGE SCALE GENOMIC DNA]</scope>
    <source>
        <strain evidence="12 13">DSM 14828</strain>
    </source>
</reference>
<dbReference type="NCBIfam" id="NF003670">
    <property type="entry name" value="PRK05293.1"/>
    <property type="match status" value="1"/>
</dbReference>
<feature type="site" description="Could play a key role in the communication between the regulatory and the substrate sites" evidence="9">
    <location>
        <position position="99"/>
    </location>
</feature>
<dbReference type="PROSITE" id="PS00810">
    <property type="entry name" value="ADP_GLC_PYROPHOSPH_3"/>
    <property type="match status" value="1"/>
</dbReference>
<comment type="subunit">
    <text evidence="9">Homotetramer.</text>
</comment>
<keyword evidence="7 9" id="KW-0320">Glycogen biosynthesis</keyword>
<dbReference type="STRING" id="1120975.SAMN02746064_00168"/>
<dbReference type="HAMAP" id="MF_00624">
    <property type="entry name" value="GlgC"/>
    <property type="match status" value="1"/>
</dbReference>
<dbReference type="PROSITE" id="PS00809">
    <property type="entry name" value="ADP_GLC_PYROPHOSPH_2"/>
    <property type="match status" value="1"/>
</dbReference>
<keyword evidence="6 9" id="KW-0067">ATP-binding</keyword>
<dbReference type="AlphaFoldDB" id="A0A1M4S9N7"/>
<name>A0A1M4S9N7_9FIRM</name>
<gene>
    <name evidence="9" type="primary">glgC</name>
    <name evidence="12" type="ORF">SAMN02746064_00168</name>
</gene>
<dbReference type="CDD" id="cd02508">
    <property type="entry name" value="ADP_Glucose_PP"/>
    <property type="match status" value="1"/>
</dbReference>
<dbReference type="InterPro" id="IPR056818">
    <property type="entry name" value="GlmU/GlgC-like_hexapep"/>
</dbReference>
<feature type="binding site" evidence="9">
    <location>
        <position position="100"/>
    </location>
    <ligand>
        <name>alpha-D-glucose 1-phosphate</name>
        <dbReference type="ChEBI" id="CHEBI:58601"/>
    </ligand>
</feature>
<dbReference type="UniPathway" id="UPA00164"/>
<dbReference type="Proteomes" id="UP000184251">
    <property type="component" value="Unassembled WGS sequence"/>
</dbReference>
<keyword evidence="3 9" id="KW-0808">Transferase</keyword>
<dbReference type="InterPro" id="IPR029044">
    <property type="entry name" value="Nucleotide-diphossugar_trans"/>
</dbReference>
<evidence type="ECO:0000259" key="10">
    <source>
        <dbReference type="Pfam" id="PF00483"/>
    </source>
</evidence>
<dbReference type="NCBIfam" id="TIGR02091">
    <property type="entry name" value="glgC"/>
    <property type="match status" value="1"/>
</dbReference>
<evidence type="ECO:0000256" key="7">
    <source>
        <dbReference type="ARBA" id="ARBA00023056"/>
    </source>
</evidence>
<feature type="binding site" evidence="9">
    <location>
        <begin position="180"/>
        <end position="181"/>
    </location>
    <ligand>
        <name>alpha-D-glucose 1-phosphate</name>
        <dbReference type="ChEBI" id="CHEBI:58601"/>
    </ligand>
</feature>
<evidence type="ECO:0000256" key="9">
    <source>
        <dbReference type="HAMAP-Rule" id="MF_00624"/>
    </source>
</evidence>
<feature type="binding site" evidence="9">
    <location>
        <position position="191"/>
    </location>
    <ligand>
        <name>alpha-D-glucose 1-phosphate</name>
        <dbReference type="ChEBI" id="CHEBI:58601"/>
    </ligand>
</feature>
<evidence type="ECO:0000313" key="13">
    <source>
        <dbReference type="Proteomes" id="UP000184251"/>
    </source>
</evidence>
<evidence type="ECO:0000256" key="6">
    <source>
        <dbReference type="ARBA" id="ARBA00022840"/>
    </source>
</evidence>
<dbReference type="CDD" id="cd04651">
    <property type="entry name" value="LbH_G1P_AT_C"/>
    <property type="match status" value="1"/>
</dbReference>
<keyword evidence="4 9" id="KW-0548">Nucleotidyltransferase</keyword>
<evidence type="ECO:0000259" key="11">
    <source>
        <dbReference type="Pfam" id="PF24894"/>
    </source>
</evidence>
<dbReference type="RefSeq" id="WP_143159038.1">
    <property type="nucleotide sequence ID" value="NZ_FQTU01000001.1"/>
</dbReference>
<accession>A0A1M4S9N7</accession>
<dbReference type="EC" id="2.7.7.27" evidence="9"/>
<dbReference type="EMBL" id="FQTU01000001">
    <property type="protein sequence ID" value="SHE28855.1"/>
    <property type="molecule type" value="Genomic_DNA"/>
</dbReference>
<dbReference type="SUPFAM" id="SSF51161">
    <property type="entry name" value="Trimeric LpxA-like enzymes"/>
    <property type="match status" value="1"/>
</dbReference>
<dbReference type="InterPro" id="IPR005836">
    <property type="entry name" value="ADP_Glu_pyroP_CS"/>
</dbReference>
<dbReference type="OrthoDB" id="9801810at2"/>
<feature type="domain" description="Glucose-1-phosphate adenylyltransferase/Bifunctional protein GlmU-like C-terminal hexapeptide" evidence="11">
    <location>
        <begin position="290"/>
        <end position="357"/>
    </location>
</feature>
<dbReference type="PROSITE" id="PS00808">
    <property type="entry name" value="ADP_GLC_PYROPHOSPH_1"/>
    <property type="match status" value="1"/>
</dbReference>
<evidence type="ECO:0000256" key="2">
    <source>
        <dbReference type="ARBA" id="ARBA00022600"/>
    </source>
</evidence>
<dbReference type="Gene3D" id="2.160.10.10">
    <property type="entry name" value="Hexapeptide repeat proteins"/>
    <property type="match status" value="1"/>
</dbReference>
<evidence type="ECO:0000313" key="12">
    <source>
        <dbReference type="EMBL" id="SHE28855.1"/>
    </source>
</evidence>
<comment type="similarity">
    <text evidence="1 9">Belongs to the bacterial/plant glucose-1-phosphate adenylyltransferase family.</text>
</comment>
<proteinExistence type="inferred from homology"/>
<keyword evidence="13" id="KW-1185">Reference proteome</keyword>
<dbReference type="Pfam" id="PF24894">
    <property type="entry name" value="Hexapep_GlmU"/>
    <property type="match status" value="1"/>
</dbReference>
<dbReference type="Gene3D" id="3.90.550.10">
    <property type="entry name" value="Spore Coat Polysaccharide Biosynthesis Protein SpsA, Chain A"/>
    <property type="match status" value="1"/>
</dbReference>
<feature type="binding site" evidence="9">
    <location>
        <position position="165"/>
    </location>
    <ligand>
        <name>alpha-D-glucose 1-phosphate</name>
        <dbReference type="ChEBI" id="CHEBI:58601"/>
    </ligand>
</feature>
<protein>
    <recommendedName>
        <fullName evidence="9">Glucose-1-phosphate adenylyltransferase</fullName>
        <ecNumber evidence="9">2.7.7.27</ecNumber>
    </recommendedName>
    <alternativeName>
        <fullName evidence="9">ADP-glucose pyrophosphorylase</fullName>
        <shortName evidence="9">ADPGlc PPase</shortName>
    </alternativeName>
    <alternativeName>
        <fullName evidence="9">ADP-glucose synthase</fullName>
    </alternativeName>
</protein>
<evidence type="ECO:0000256" key="3">
    <source>
        <dbReference type="ARBA" id="ARBA00022679"/>
    </source>
</evidence>
<dbReference type="InterPro" id="IPR023049">
    <property type="entry name" value="GlgC_bac"/>
</dbReference>
<comment type="pathway">
    <text evidence="9">Glycan biosynthesis; glycogen biosynthesis.</text>
</comment>
<dbReference type="GO" id="GO:0008878">
    <property type="term" value="F:glucose-1-phosphate adenylyltransferase activity"/>
    <property type="evidence" value="ECO:0007669"/>
    <property type="project" value="UniProtKB-UniRule"/>
</dbReference>
<dbReference type="PANTHER" id="PTHR43523:SF2">
    <property type="entry name" value="GLUCOSE-1-PHOSPHATE ADENYLYLTRANSFERASE"/>
    <property type="match status" value="1"/>
</dbReference>
<dbReference type="PANTHER" id="PTHR43523">
    <property type="entry name" value="GLUCOSE-1-PHOSPHATE ADENYLYLTRANSFERASE-RELATED"/>
    <property type="match status" value="1"/>
</dbReference>
<evidence type="ECO:0000256" key="8">
    <source>
        <dbReference type="ARBA" id="ARBA00023277"/>
    </source>
</evidence>
<keyword evidence="2 9" id="KW-0321">Glycogen metabolism</keyword>
<evidence type="ECO:0000256" key="5">
    <source>
        <dbReference type="ARBA" id="ARBA00022741"/>
    </source>
</evidence>
<dbReference type="InterPro" id="IPR005835">
    <property type="entry name" value="NTP_transferase_dom"/>
</dbReference>
<comment type="function">
    <text evidence="9">Involved in the biosynthesis of ADP-glucose, a building block required for the elongation reactions to produce glycogen. Catalyzes the reaction between ATP and alpha-D-glucose 1-phosphate (G1P) to produce pyrophosphate and ADP-Glc.</text>
</comment>
<dbReference type="GO" id="GO:0005524">
    <property type="term" value="F:ATP binding"/>
    <property type="evidence" value="ECO:0007669"/>
    <property type="project" value="UniProtKB-KW"/>
</dbReference>
<feature type="domain" description="Nucleotidyl transferase" evidence="10">
    <location>
        <begin position="8"/>
        <end position="260"/>
    </location>
</feature>
<evidence type="ECO:0000256" key="1">
    <source>
        <dbReference type="ARBA" id="ARBA00010443"/>
    </source>
</evidence>
<dbReference type="InterPro" id="IPR011004">
    <property type="entry name" value="Trimer_LpxA-like_sf"/>
</dbReference>
<keyword evidence="5 9" id="KW-0547">Nucleotide-binding</keyword>
<dbReference type="Pfam" id="PF00483">
    <property type="entry name" value="NTP_transferase"/>
    <property type="match status" value="1"/>
</dbReference>
<comment type="catalytic activity">
    <reaction evidence="9">
        <text>alpha-D-glucose 1-phosphate + ATP + H(+) = ADP-alpha-D-glucose + diphosphate</text>
        <dbReference type="Rhea" id="RHEA:12120"/>
        <dbReference type="ChEBI" id="CHEBI:15378"/>
        <dbReference type="ChEBI" id="CHEBI:30616"/>
        <dbReference type="ChEBI" id="CHEBI:33019"/>
        <dbReference type="ChEBI" id="CHEBI:57498"/>
        <dbReference type="ChEBI" id="CHEBI:58601"/>
        <dbReference type="EC" id="2.7.7.27"/>
    </reaction>
</comment>